<dbReference type="Proteomes" id="UP000013520">
    <property type="component" value="Chromosome"/>
</dbReference>
<accession>R4KL72</accession>
<dbReference type="EMBL" id="CP003273">
    <property type="protein sequence ID" value="AGL00386.1"/>
    <property type="molecule type" value="Genomic_DNA"/>
</dbReference>
<keyword evidence="3" id="KW-1185">Reference proteome</keyword>
<keyword evidence="1" id="KW-0812">Transmembrane</keyword>
<keyword evidence="1" id="KW-0472">Membrane</keyword>
<dbReference type="HOGENOM" id="CLU_2435974_0_0_9"/>
<feature type="transmembrane region" description="Helical" evidence="1">
    <location>
        <begin position="58"/>
        <end position="89"/>
    </location>
</feature>
<protein>
    <submittedName>
        <fullName evidence="2">Uncharacterized protein</fullName>
    </submittedName>
</protein>
<name>R4KL72_9FIRM</name>
<dbReference type="KEGG" id="dgi:Desgi_0835"/>
<proteinExistence type="predicted"/>
<gene>
    <name evidence="2" type="ORF">Desgi_0835</name>
</gene>
<evidence type="ECO:0000313" key="3">
    <source>
        <dbReference type="Proteomes" id="UP000013520"/>
    </source>
</evidence>
<sequence>MEHSASEPVMAYQVGNLASCGKARKLEIKQIAMLVMVFLPDNSLYYKEFEHLSGSKCFIFMFKCILTIWLTRNIMIIIIIIIIIITILVM</sequence>
<reference evidence="2 3" key="1">
    <citation type="submission" date="2012-01" db="EMBL/GenBank/DDBJ databases">
        <title>Complete sequence of Desulfotomaculum gibsoniae DSM 7213.</title>
        <authorList>
            <consortium name="US DOE Joint Genome Institute"/>
            <person name="Lucas S."/>
            <person name="Han J."/>
            <person name="Lapidus A."/>
            <person name="Cheng J.-F."/>
            <person name="Goodwin L."/>
            <person name="Pitluck S."/>
            <person name="Peters L."/>
            <person name="Ovchinnikova G."/>
            <person name="Teshima H."/>
            <person name="Detter J.C."/>
            <person name="Han C."/>
            <person name="Tapia R."/>
            <person name="Land M."/>
            <person name="Hauser L."/>
            <person name="Kyrpides N."/>
            <person name="Ivanova N."/>
            <person name="Pagani I."/>
            <person name="Parshina S."/>
            <person name="Plugge C."/>
            <person name="Muyzer G."/>
            <person name="Kuever J."/>
            <person name="Ivanova A."/>
            <person name="Nazina T."/>
            <person name="Klenk H.-P."/>
            <person name="Brambilla E."/>
            <person name="Spring S."/>
            <person name="Stams A.F."/>
            <person name="Woyke T."/>
        </authorList>
    </citation>
    <scope>NUCLEOTIDE SEQUENCE [LARGE SCALE GENOMIC DNA]</scope>
    <source>
        <strain evidence="2 3">DSM 7213</strain>
    </source>
</reference>
<organism evidence="2 3">
    <name type="scientific">Desulfoscipio gibsoniae DSM 7213</name>
    <dbReference type="NCBI Taxonomy" id="767817"/>
    <lineage>
        <taxon>Bacteria</taxon>
        <taxon>Bacillati</taxon>
        <taxon>Bacillota</taxon>
        <taxon>Clostridia</taxon>
        <taxon>Eubacteriales</taxon>
        <taxon>Desulfallaceae</taxon>
        <taxon>Desulfoscipio</taxon>
    </lineage>
</organism>
<dbReference type="AlphaFoldDB" id="R4KL72"/>
<keyword evidence="1" id="KW-1133">Transmembrane helix</keyword>
<evidence type="ECO:0000256" key="1">
    <source>
        <dbReference type="SAM" id="Phobius"/>
    </source>
</evidence>
<evidence type="ECO:0000313" key="2">
    <source>
        <dbReference type="EMBL" id="AGL00386.1"/>
    </source>
</evidence>